<evidence type="ECO:0000256" key="4">
    <source>
        <dbReference type="PIRNR" id="PIRNR016821"/>
    </source>
</evidence>
<feature type="domain" description="RNA-binding S4" evidence="6">
    <location>
        <begin position="9"/>
        <end position="72"/>
    </location>
</feature>
<dbReference type="EMBL" id="CP136864">
    <property type="protein sequence ID" value="WOJ93180.1"/>
    <property type="molecule type" value="Genomic_DNA"/>
</dbReference>
<name>A0ABZ0I3S3_9GAMM</name>
<keyword evidence="8" id="KW-1185">Reference proteome</keyword>
<dbReference type="SMART" id="SM00363">
    <property type="entry name" value="S4"/>
    <property type="match status" value="1"/>
</dbReference>
<reference evidence="7 8" key="1">
    <citation type="submission" date="2023-10" db="EMBL/GenBank/DDBJ databases">
        <title>Two novel species belonging to the OM43/NOR5 clade.</title>
        <authorList>
            <person name="Park M."/>
        </authorList>
    </citation>
    <scope>NUCLEOTIDE SEQUENCE [LARGE SCALE GENOMIC DNA]</scope>
    <source>
        <strain evidence="7 8">IMCC43200</strain>
    </source>
</reference>
<feature type="compositionally biased region" description="Basic residues" evidence="5">
    <location>
        <begin position="112"/>
        <end position="125"/>
    </location>
</feature>
<dbReference type="PIRSF" id="PIRSF016821">
    <property type="entry name" value="HSP15"/>
    <property type="match status" value="1"/>
</dbReference>
<dbReference type="Gene3D" id="3.10.290.10">
    <property type="entry name" value="RNA-binding S4 domain"/>
    <property type="match status" value="1"/>
</dbReference>
<protein>
    <recommendedName>
        <fullName evidence="4">Heat shock protein 15</fullName>
    </recommendedName>
</protein>
<keyword evidence="3 4" id="KW-0238">DNA-binding</keyword>
<evidence type="ECO:0000313" key="8">
    <source>
        <dbReference type="Proteomes" id="UP001626537"/>
    </source>
</evidence>
<evidence type="ECO:0000256" key="3">
    <source>
        <dbReference type="ARBA" id="ARBA00023125"/>
    </source>
</evidence>
<dbReference type="RefSeq" id="WP_407347838.1">
    <property type="nucleotide sequence ID" value="NZ_CP136864.1"/>
</dbReference>
<dbReference type="InterPro" id="IPR025708">
    <property type="entry name" value="HSP15"/>
</dbReference>
<organism evidence="7 8">
    <name type="scientific">Congregibacter variabilis</name>
    <dbReference type="NCBI Taxonomy" id="3081200"/>
    <lineage>
        <taxon>Bacteria</taxon>
        <taxon>Pseudomonadati</taxon>
        <taxon>Pseudomonadota</taxon>
        <taxon>Gammaproteobacteria</taxon>
        <taxon>Cellvibrionales</taxon>
        <taxon>Halieaceae</taxon>
        <taxon>Congregibacter</taxon>
    </lineage>
</organism>
<accession>A0ABZ0I3S3</accession>
<keyword evidence="2 4" id="KW-0694">RNA-binding</keyword>
<evidence type="ECO:0000256" key="1">
    <source>
        <dbReference type="ARBA" id="ARBA00008396"/>
    </source>
</evidence>
<evidence type="ECO:0000256" key="2">
    <source>
        <dbReference type="ARBA" id="ARBA00022884"/>
    </source>
</evidence>
<dbReference type="InterPro" id="IPR036986">
    <property type="entry name" value="S4_RNA-bd_sf"/>
</dbReference>
<dbReference type="Pfam" id="PF01479">
    <property type="entry name" value="S4"/>
    <property type="match status" value="1"/>
</dbReference>
<sequence length="133" mass="15113">MTEGSTAKLRVDKWLWAARFFKTRSLAKAAIEGGKVQLEGQRVKVSREISVGDQLRIRQGWDERDIIVMALSDQRRGAPEAQALYLETGESIARREQSAQARKLAGGMIGRPAKKPDKRARRQIHRFQNLNDE</sequence>
<comment type="similarity">
    <text evidence="1 4">Belongs to the HSP15 family.</text>
</comment>
<dbReference type="InterPro" id="IPR002942">
    <property type="entry name" value="S4_RNA-bd"/>
</dbReference>
<dbReference type="CDD" id="cd00165">
    <property type="entry name" value="S4"/>
    <property type="match status" value="1"/>
</dbReference>
<evidence type="ECO:0000256" key="5">
    <source>
        <dbReference type="SAM" id="MobiDB-lite"/>
    </source>
</evidence>
<gene>
    <name evidence="7" type="ORF">R0135_15535</name>
</gene>
<feature type="region of interest" description="Disordered" evidence="5">
    <location>
        <begin position="96"/>
        <end position="133"/>
    </location>
</feature>
<evidence type="ECO:0000313" key="7">
    <source>
        <dbReference type="EMBL" id="WOJ93180.1"/>
    </source>
</evidence>
<dbReference type="PROSITE" id="PS50889">
    <property type="entry name" value="S4"/>
    <property type="match status" value="1"/>
</dbReference>
<dbReference type="Proteomes" id="UP001626537">
    <property type="component" value="Chromosome"/>
</dbReference>
<proteinExistence type="inferred from homology"/>
<evidence type="ECO:0000259" key="6">
    <source>
        <dbReference type="SMART" id="SM00363"/>
    </source>
</evidence>
<dbReference type="SUPFAM" id="SSF55174">
    <property type="entry name" value="Alpha-L RNA-binding motif"/>
    <property type="match status" value="1"/>
</dbReference>